<dbReference type="GO" id="GO:0016787">
    <property type="term" value="F:hydrolase activity"/>
    <property type="evidence" value="ECO:0007669"/>
    <property type="project" value="UniProtKB-KW"/>
</dbReference>
<dbReference type="EMBL" id="MAYW01000367">
    <property type="protein sequence ID" value="ODS29805.1"/>
    <property type="molecule type" value="Genomic_DNA"/>
</dbReference>
<dbReference type="PANTHER" id="PTHR33988">
    <property type="entry name" value="ENDORIBONUCLEASE MAZF-RELATED"/>
    <property type="match status" value="1"/>
</dbReference>
<evidence type="ECO:0000313" key="1">
    <source>
        <dbReference type="EMBL" id="ODS29805.1"/>
    </source>
</evidence>
<dbReference type="GO" id="GO:0016075">
    <property type="term" value="P:rRNA catabolic process"/>
    <property type="evidence" value="ECO:0007669"/>
    <property type="project" value="TreeGrafter"/>
</dbReference>
<dbReference type="GO" id="GO:0004521">
    <property type="term" value="F:RNA endonuclease activity"/>
    <property type="evidence" value="ECO:0007669"/>
    <property type="project" value="TreeGrafter"/>
</dbReference>
<gene>
    <name evidence="1" type="primary">mazF6</name>
    <name evidence="1" type="ORF">SCARUB_05095</name>
</gene>
<dbReference type="SUPFAM" id="SSF50118">
    <property type="entry name" value="Cell growth inhibitor/plasmid maintenance toxic component"/>
    <property type="match status" value="1"/>
</dbReference>
<dbReference type="InterPro" id="IPR011067">
    <property type="entry name" value="Plasmid_toxin/cell-grow_inhib"/>
</dbReference>
<keyword evidence="1" id="KW-0378">Hydrolase</keyword>
<protein>
    <submittedName>
        <fullName evidence="1">mRNA interferase MazF6</fullName>
        <ecNumber evidence="1">3.1.-.-</ecNumber>
    </submittedName>
</protein>
<dbReference type="GO" id="GO:0003677">
    <property type="term" value="F:DNA binding"/>
    <property type="evidence" value="ECO:0007669"/>
    <property type="project" value="InterPro"/>
</dbReference>
<accession>A0A1E3X2G9</accession>
<sequence>MVIKQGDIFWVNLGIPSGSAPGLKHPHVVIQNNIFNLSRINTVVVCALTSNLKRAKAPGNVLLSKGEANLKKRQRGKYLSNHYS</sequence>
<reference evidence="1 2" key="1">
    <citation type="submission" date="2016-07" db="EMBL/GenBank/DDBJ databases">
        <title>Draft genome of Scalindua rubra, obtained from a brine-seawater interface in the Red Sea, sheds light on salt adaptation in anammox bacteria.</title>
        <authorList>
            <person name="Speth D.R."/>
            <person name="Lagkouvardos I."/>
            <person name="Wang Y."/>
            <person name="Qian P.-Y."/>
            <person name="Dutilh B.E."/>
            <person name="Jetten M.S."/>
        </authorList>
    </citation>
    <scope>NUCLEOTIDE SEQUENCE [LARGE SCALE GENOMIC DNA]</scope>
    <source>
        <strain evidence="1">BSI-1</strain>
    </source>
</reference>
<dbReference type="Gene3D" id="2.30.30.110">
    <property type="match status" value="1"/>
</dbReference>
<dbReference type="PANTHER" id="PTHR33988:SF2">
    <property type="entry name" value="ENDORIBONUCLEASE MAZF"/>
    <property type="match status" value="1"/>
</dbReference>
<dbReference type="Proteomes" id="UP000094056">
    <property type="component" value="Unassembled WGS sequence"/>
</dbReference>
<organism evidence="1 2">
    <name type="scientific">Candidatus Scalindua rubra</name>
    <dbReference type="NCBI Taxonomy" id="1872076"/>
    <lineage>
        <taxon>Bacteria</taxon>
        <taxon>Pseudomonadati</taxon>
        <taxon>Planctomycetota</taxon>
        <taxon>Candidatus Brocadiia</taxon>
        <taxon>Candidatus Brocadiales</taxon>
        <taxon>Candidatus Scalinduaceae</taxon>
        <taxon>Candidatus Scalindua</taxon>
    </lineage>
</organism>
<comment type="caution">
    <text evidence="1">The sequence shown here is derived from an EMBL/GenBank/DDBJ whole genome shotgun (WGS) entry which is preliminary data.</text>
</comment>
<evidence type="ECO:0000313" key="2">
    <source>
        <dbReference type="Proteomes" id="UP000094056"/>
    </source>
</evidence>
<proteinExistence type="predicted"/>
<dbReference type="PATRIC" id="fig|1872076.5.peg.6130"/>
<name>A0A1E3X2G9_9BACT</name>
<dbReference type="GO" id="GO:0006402">
    <property type="term" value="P:mRNA catabolic process"/>
    <property type="evidence" value="ECO:0007669"/>
    <property type="project" value="TreeGrafter"/>
</dbReference>
<dbReference type="EC" id="3.1.-.-" evidence="1"/>
<dbReference type="Pfam" id="PF02452">
    <property type="entry name" value="PemK_toxin"/>
    <property type="match status" value="1"/>
</dbReference>
<dbReference type="AlphaFoldDB" id="A0A1E3X2G9"/>
<dbReference type="InterPro" id="IPR003477">
    <property type="entry name" value="PemK-like"/>
</dbReference>